<keyword evidence="2" id="KW-0406">Ion transport</keyword>
<dbReference type="PANTHER" id="PTHR30006">
    <property type="entry name" value="THIAMINE-BINDING PERIPLASMIC PROTEIN-RELATED"/>
    <property type="match status" value="1"/>
</dbReference>
<keyword evidence="3 6" id="KW-0732">Signal</keyword>
<dbReference type="Proteomes" id="UP000664332">
    <property type="component" value="Unassembled WGS sequence"/>
</dbReference>
<keyword evidence="4" id="KW-0479">Metal-binding</keyword>
<dbReference type="InterPro" id="IPR006059">
    <property type="entry name" value="SBP"/>
</dbReference>
<evidence type="ECO:0000256" key="6">
    <source>
        <dbReference type="SAM" id="SignalP"/>
    </source>
</evidence>
<comment type="caution">
    <text evidence="7">The sequence shown here is derived from an EMBL/GenBank/DDBJ whole genome shotgun (WGS) entry which is preliminary data.</text>
</comment>
<evidence type="ECO:0000256" key="3">
    <source>
        <dbReference type="ARBA" id="ARBA00022729"/>
    </source>
</evidence>
<evidence type="ECO:0000313" key="8">
    <source>
        <dbReference type="Proteomes" id="UP000664332"/>
    </source>
</evidence>
<feature type="coiled-coil region" evidence="5">
    <location>
        <begin position="32"/>
        <end position="59"/>
    </location>
</feature>
<dbReference type="PANTHER" id="PTHR30006:SF15">
    <property type="entry name" value="IRON-UTILIZATION PERIPLASMIC PROTEIN"/>
    <property type="match status" value="1"/>
</dbReference>
<keyword evidence="8" id="KW-1185">Reference proteome</keyword>
<protein>
    <submittedName>
        <fullName evidence="7">Extracellular solute-binding protein</fullName>
    </submittedName>
</protein>
<keyword evidence="2" id="KW-0410">Iron transport</keyword>
<proteinExistence type="inferred from homology"/>
<dbReference type="GO" id="GO:0006826">
    <property type="term" value="P:iron ion transport"/>
    <property type="evidence" value="ECO:0007669"/>
    <property type="project" value="UniProtKB-KW"/>
</dbReference>
<feature type="binding site" evidence="4">
    <location>
        <position position="258"/>
    </location>
    <ligand>
        <name>Fe cation</name>
        <dbReference type="ChEBI" id="CHEBI:24875"/>
    </ligand>
</feature>
<keyword evidence="2" id="KW-0813">Transport</keyword>
<dbReference type="InterPro" id="IPR026045">
    <property type="entry name" value="Ferric-bd"/>
</dbReference>
<name>A0A939IY63_9CORY</name>
<evidence type="ECO:0000313" key="7">
    <source>
        <dbReference type="EMBL" id="MBN9644347.1"/>
    </source>
</evidence>
<dbReference type="GO" id="GO:0030288">
    <property type="term" value="C:outer membrane-bounded periplasmic space"/>
    <property type="evidence" value="ECO:0007669"/>
    <property type="project" value="TreeGrafter"/>
</dbReference>
<evidence type="ECO:0000256" key="2">
    <source>
        <dbReference type="ARBA" id="ARBA00022496"/>
    </source>
</evidence>
<sequence length="372" mass="40824">MRRILATSLAAALVASGAVACSNSDDTVSDKADEAISTAKEAASEAKEATSEAKEATDKASSDVLKVYSSRHYDTDKEVYEMFEKETGIKIDLVEGKSGELIERISREAGDAQADVFLTVGAESIAQLVDADAITKSTSPTIEKNIPDNYRGENWMGIVSRARVIAYDKDRTDPSLIKSYEDLTKPEWNGKVLARSSSNSYNQALLSSFISLWGKEKATEWAQGVVDNFAREPKGNDRDQAKAVVAGEGDLAIMNSYYLVRMAKSSDPEEVKVAEKIGLIFPEKTHVNLSYAAVLKGAEHQDNAIKFLEFLSSEKVQEFIAENNGEFPLNPAAPMPEMQKSWGEFTIQDLDFATFGEEKPEATLIFDQVGWK</sequence>
<dbReference type="AlphaFoldDB" id="A0A939IY63"/>
<organism evidence="7 8">
    <name type="scientific">Corynebacterium mendelii</name>
    <dbReference type="NCBI Taxonomy" id="2765362"/>
    <lineage>
        <taxon>Bacteria</taxon>
        <taxon>Bacillati</taxon>
        <taxon>Actinomycetota</taxon>
        <taxon>Actinomycetes</taxon>
        <taxon>Mycobacteriales</taxon>
        <taxon>Corynebacteriaceae</taxon>
        <taxon>Corynebacterium</taxon>
    </lineage>
</organism>
<dbReference type="SUPFAM" id="SSF53850">
    <property type="entry name" value="Periplasmic binding protein-like II"/>
    <property type="match status" value="1"/>
</dbReference>
<evidence type="ECO:0000256" key="4">
    <source>
        <dbReference type="PIRSR" id="PIRSR002825-1"/>
    </source>
</evidence>
<feature type="binding site" evidence="4">
    <location>
        <position position="72"/>
    </location>
    <ligand>
        <name>Fe cation</name>
        <dbReference type="ChEBI" id="CHEBI:24875"/>
    </ligand>
</feature>
<dbReference type="EMBL" id="JAFLEQ010000011">
    <property type="protein sequence ID" value="MBN9644347.1"/>
    <property type="molecule type" value="Genomic_DNA"/>
</dbReference>
<dbReference type="PROSITE" id="PS51257">
    <property type="entry name" value="PROKAR_LIPOPROTEIN"/>
    <property type="match status" value="1"/>
</dbReference>
<evidence type="ECO:0000256" key="1">
    <source>
        <dbReference type="ARBA" id="ARBA00008520"/>
    </source>
</evidence>
<dbReference type="Pfam" id="PF01547">
    <property type="entry name" value="SBP_bac_1"/>
    <property type="match status" value="1"/>
</dbReference>
<evidence type="ECO:0000256" key="5">
    <source>
        <dbReference type="SAM" id="Coils"/>
    </source>
</evidence>
<dbReference type="Gene3D" id="3.40.190.10">
    <property type="entry name" value="Periplasmic binding protein-like II"/>
    <property type="match status" value="2"/>
</dbReference>
<feature type="signal peptide" evidence="6">
    <location>
        <begin position="1"/>
        <end position="20"/>
    </location>
</feature>
<comment type="similarity">
    <text evidence="1">Belongs to the bacterial solute-binding protein 1 family.</text>
</comment>
<dbReference type="PIRSF" id="PIRSF002825">
    <property type="entry name" value="CfbpA"/>
    <property type="match status" value="1"/>
</dbReference>
<feature type="chain" id="PRO_5037207329" evidence="6">
    <location>
        <begin position="21"/>
        <end position="372"/>
    </location>
</feature>
<gene>
    <name evidence="7" type="ORF">JZY06_06955</name>
</gene>
<accession>A0A939IY63</accession>
<dbReference type="RefSeq" id="WP_207278834.1">
    <property type="nucleotide sequence ID" value="NZ_JAFLEQ010000011.1"/>
</dbReference>
<feature type="binding site" evidence="4">
    <location>
        <position position="257"/>
    </location>
    <ligand>
        <name>Fe cation</name>
        <dbReference type="ChEBI" id="CHEBI:24875"/>
    </ligand>
</feature>
<dbReference type="GO" id="GO:0046872">
    <property type="term" value="F:metal ion binding"/>
    <property type="evidence" value="ECO:0007669"/>
    <property type="project" value="UniProtKB-KW"/>
</dbReference>
<keyword evidence="5" id="KW-0175">Coiled coil</keyword>
<keyword evidence="4" id="KW-0408">Iron</keyword>
<reference evidence="7" key="1">
    <citation type="submission" date="2021-03" db="EMBL/GenBank/DDBJ databases">
        <authorList>
            <person name="Sun Q."/>
        </authorList>
    </citation>
    <scope>NUCLEOTIDE SEQUENCE</scope>
    <source>
        <strain evidence="7">CCM 8862</strain>
    </source>
</reference>